<proteinExistence type="predicted"/>
<dbReference type="CDD" id="cd01949">
    <property type="entry name" value="GGDEF"/>
    <property type="match status" value="1"/>
</dbReference>
<dbReference type="PANTHER" id="PTHR44757">
    <property type="entry name" value="DIGUANYLATE CYCLASE DGCP"/>
    <property type="match status" value="1"/>
</dbReference>
<feature type="domain" description="EAL" evidence="3">
    <location>
        <begin position="616"/>
        <end position="855"/>
    </location>
</feature>
<dbReference type="SUPFAM" id="SSF55785">
    <property type="entry name" value="PYP-like sensor domain (PAS domain)"/>
    <property type="match status" value="1"/>
</dbReference>
<feature type="transmembrane region" description="Helical" evidence="1">
    <location>
        <begin position="96"/>
        <end position="118"/>
    </location>
</feature>
<protein>
    <recommendedName>
        <fullName evidence="7">PAS domain S-box-containing protein/diguanylate cyclase (GGDEF)-like protein</fullName>
    </recommendedName>
</protein>
<dbReference type="Proteomes" id="UP000623608">
    <property type="component" value="Unassembled WGS sequence"/>
</dbReference>
<dbReference type="SUPFAM" id="SSF141868">
    <property type="entry name" value="EAL domain-like"/>
    <property type="match status" value="1"/>
</dbReference>
<dbReference type="NCBIfam" id="TIGR00254">
    <property type="entry name" value="GGDEF"/>
    <property type="match status" value="1"/>
</dbReference>
<feature type="transmembrane region" description="Helical" evidence="1">
    <location>
        <begin position="72"/>
        <end position="90"/>
    </location>
</feature>
<dbReference type="Pfam" id="PF00990">
    <property type="entry name" value="GGDEF"/>
    <property type="match status" value="1"/>
</dbReference>
<dbReference type="SMART" id="SM00052">
    <property type="entry name" value="EAL"/>
    <property type="match status" value="1"/>
</dbReference>
<evidence type="ECO:0000259" key="4">
    <source>
        <dbReference type="PROSITE" id="PS50887"/>
    </source>
</evidence>
<feature type="transmembrane region" description="Helical" evidence="1">
    <location>
        <begin position="7"/>
        <end position="26"/>
    </location>
</feature>
<feature type="transmembrane region" description="Helical" evidence="1">
    <location>
        <begin position="130"/>
        <end position="150"/>
    </location>
</feature>
<dbReference type="PROSITE" id="PS50112">
    <property type="entry name" value="PAS"/>
    <property type="match status" value="1"/>
</dbReference>
<dbReference type="EMBL" id="BOMY01000009">
    <property type="protein sequence ID" value="GIF18692.1"/>
    <property type="molecule type" value="Genomic_DNA"/>
</dbReference>
<accession>A0A919NIU9</accession>
<evidence type="ECO:0000256" key="1">
    <source>
        <dbReference type="SAM" id="Phobius"/>
    </source>
</evidence>
<dbReference type="InterPro" id="IPR000014">
    <property type="entry name" value="PAS"/>
</dbReference>
<feature type="domain" description="PAS" evidence="2">
    <location>
        <begin position="320"/>
        <end position="390"/>
    </location>
</feature>
<dbReference type="InterPro" id="IPR035965">
    <property type="entry name" value="PAS-like_dom_sf"/>
</dbReference>
<dbReference type="CDD" id="cd01948">
    <property type="entry name" value="EAL"/>
    <property type="match status" value="1"/>
</dbReference>
<keyword evidence="6" id="KW-1185">Reference proteome</keyword>
<feature type="transmembrane region" description="Helical" evidence="1">
    <location>
        <begin position="156"/>
        <end position="176"/>
    </location>
</feature>
<dbReference type="SMART" id="SM00091">
    <property type="entry name" value="PAS"/>
    <property type="match status" value="1"/>
</dbReference>
<evidence type="ECO:0000313" key="6">
    <source>
        <dbReference type="Proteomes" id="UP000623608"/>
    </source>
</evidence>
<dbReference type="InterPro" id="IPR035919">
    <property type="entry name" value="EAL_sf"/>
</dbReference>
<feature type="transmembrane region" description="Helical" evidence="1">
    <location>
        <begin position="32"/>
        <end position="51"/>
    </location>
</feature>
<dbReference type="InterPro" id="IPR052155">
    <property type="entry name" value="Biofilm_reg_signaling"/>
</dbReference>
<keyword evidence="1" id="KW-0472">Membrane</keyword>
<evidence type="ECO:0000259" key="2">
    <source>
        <dbReference type="PROSITE" id="PS50112"/>
    </source>
</evidence>
<dbReference type="SUPFAM" id="SSF55073">
    <property type="entry name" value="Nucleotide cyclase"/>
    <property type="match status" value="1"/>
</dbReference>
<name>A0A919NIU9_9ACTN</name>
<organism evidence="5 6">
    <name type="scientific">Paractinoplanes tereljensis</name>
    <dbReference type="NCBI Taxonomy" id="571912"/>
    <lineage>
        <taxon>Bacteria</taxon>
        <taxon>Bacillati</taxon>
        <taxon>Actinomycetota</taxon>
        <taxon>Actinomycetes</taxon>
        <taxon>Micromonosporales</taxon>
        <taxon>Micromonosporaceae</taxon>
        <taxon>Paractinoplanes</taxon>
    </lineage>
</organism>
<reference evidence="5" key="1">
    <citation type="submission" date="2021-01" db="EMBL/GenBank/DDBJ databases">
        <title>Whole genome shotgun sequence of Actinoplanes tereljensis NBRC 105297.</title>
        <authorList>
            <person name="Komaki H."/>
            <person name="Tamura T."/>
        </authorList>
    </citation>
    <scope>NUCLEOTIDE SEQUENCE</scope>
    <source>
        <strain evidence="5">NBRC 105297</strain>
    </source>
</reference>
<dbReference type="CDD" id="cd00130">
    <property type="entry name" value="PAS"/>
    <property type="match status" value="1"/>
</dbReference>
<evidence type="ECO:0000313" key="5">
    <source>
        <dbReference type="EMBL" id="GIF18692.1"/>
    </source>
</evidence>
<dbReference type="RefSeq" id="WP_203800818.1">
    <property type="nucleotide sequence ID" value="NZ_BOMY01000009.1"/>
</dbReference>
<dbReference type="Pfam" id="PF08448">
    <property type="entry name" value="PAS_4"/>
    <property type="match status" value="1"/>
</dbReference>
<dbReference type="AlphaFoldDB" id="A0A919NIU9"/>
<feature type="domain" description="GGDEF" evidence="4">
    <location>
        <begin position="477"/>
        <end position="607"/>
    </location>
</feature>
<feature type="transmembrane region" description="Helical" evidence="1">
    <location>
        <begin position="188"/>
        <end position="208"/>
    </location>
</feature>
<dbReference type="NCBIfam" id="TIGR00229">
    <property type="entry name" value="sensory_box"/>
    <property type="match status" value="1"/>
</dbReference>
<dbReference type="InterPro" id="IPR013656">
    <property type="entry name" value="PAS_4"/>
</dbReference>
<sequence length="856" mass="90908">MAVQPPVHARLGVPLVAVTVLMAGALGWTPPAVALAIGVGGTGLWAGLHLIHSALETHHRTATAAACRGAGFVGLGALATGLTAMVPLWGPPSAGVWATSAYAVVVALCSTGVLFLPGWADNWQVRSRRAFDGAGLGVSLSFAGYLVPVVRHPHLPILPVILLGAIGISITVVAVLRGRPHRLPSVRCGVGVIVVLLALGTVVALTTLGLTTLGLGAAALPLTGLPIVAGLAVVADAGTRRGLAPPPLEPRHPDQYLASYPLLAVPAGVGVVAAVWHLITVRAFDTTGVILGIGMVAVLSMRELLVVRDIRRYAGQLRVAEAHFRSLVAGATDLTLVLDEQLRVRWQSPAASRLFGLTDDEVVGRAFGELIHPDDVAGAQATIDAVLAGEHDPGSPALVSARLRDGARLWRDTESSISDQRSVPEVAALVVHVRDVGERRHLERTLHKLSYSDQLTGLANRRALMRDLLTGRRRAGQSGTLLVIYLHGLAEINEGRGREVGDAVLIEVSRRIRALLHEGDVAARLGGAGFAVLSADGAVLAYALACRIATVLAEPYQLPGSTVDVHTSIGLAELTGGGDCDEVLRQADLARKRARQIGQDRVEWYDPDVERQLNRWMDLERQVIGAGARGELDVVFQPIIDLRAGRPVGVEALLRWRHPELGTILPAELLPIARSVGIAAQLDEWVLDAACKHVSTWSTSFWLSVNVAPRELLTARFPERVVSTLRRRGLAPERLVIEVAEDWIAEDLPSIVAALTGLRTLGVRAALDDFGTGQASLSHLRRLPVDMLKLVAPPGVIDVVVSLGRRLGMETVAKGLESVEQVDRAAAAGCRYGQGFQLGRPAPAERMEAYLESHRS</sequence>
<evidence type="ECO:0000259" key="3">
    <source>
        <dbReference type="PROSITE" id="PS50883"/>
    </source>
</evidence>
<feature type="transmembrane region" description="Helical" evidence="1">
    <location>
        <begin position="214"/>
        <end position="235"/>
    </location>
</feature>
<keyword evidence="1" id="KW-0812">Transmembrane</keyword>
<dbReference type="Gene3D" id="3.30.70.270">
    <property type="match status" value="1"/>
</dbReference>
<dbReference type="Gene3D" id="3.30.450.20">
    <property type="entry name" value="PAS domain"/>
    <property type="match status" value="1"/>
</dbReference>
<dbReference type="SMART" id="SM00267">
    <property type="entry name" value="GGDEF"/>
    <property type="match status" value="1"/>
</dbReference>
<dbReference type="InterPro" id="IPR000160">
    <property type="entry name" value="GGDEF_dom"/>
</dbReference>
<dbReference type="InterPro" id="IPR043128">
    <property type="entry name" value="Rev_trsase/Diguanyl_cyclase"/>
</dbReference>
<keyword evidence="1" id="KW-1133">Transmembrane helix</keyword>
<gene>
    <name evidence="5" type="ORF">Ate02nite_14220</name>
</gene>
<dbReference type="PANTHER" id="PTHR44757:SF2">
    <property type="entry name" value="BIOFILM ARCHITECTURE MAINTENANCE PROTEIN MBAA"/>
    <property type="match status" value="1"/>
</dbReference>
<comment type="caution">
    <text evidence="5">The sequence shown here is derived from an EMBL/GenBank/DDBJ whole genome shotgun (WGS) entry which is preliminary data.</text>
</comment>
<dbReference type="Gene3D" id="3.20.20.450">
    <property type="entry name" value="EAL domain"/>
    <property type="match status" value="1"/>
</dbReference>
<dbReference type="Pfam" id="PF00563">
    <property type="entry name" value="EAL"/>
    <property type="match status" value="1"/>
</dbReference>
<dbReference type="InterPro" id="IPR001633">
    <property type="entry name" value="EAL_dom"/>
</dbReference>
<dbReference type="PROSITE" id="PS50887">
    <property type="entry name" value="GGDEF"/>
    <property type="match status" value="1"/>
</dbReference>
<evidence type="ECO:0008006" key="7">
    <source>
        <dbReference type="Google" id="ProtNLM"/>
    </source>
</evidence>
<dbReference type="PROSITE" id="PS50883">
    <property type="entry name" value="EAL"/>
    <property type="match status" value="1"/>
</dbReference>
<dbReference type="InterPro" id="IPR029787">
    <property type="entry name" value="Nucleotide_cyclase"/>
</dbReference>
<feature type="transmembrane region" description="Helical" evidence="1">
    <location>
        <begin position="256"/>
        <end position="276"/>
    </location>
</feature>